<reference evidence="1 2" key="1">
    <citation type="submission" date="2018-07" db="EMBL/GenBank/DDBJ databases">
        <title>Lottiidibacillus patelloidae gen. nov., sp. nov., isolated from the intestinal tract of a marine limpet and the reclassification of B. taeanensis BH030017T, B. algicola KMM 3737T and B. hwajinpoensis SW-72T as genus Lottiidibacillus.</title>
        <authorList>
            <person name="Liu R."/>
            <person name="Huang Z."/>
        </authorList>
    </citation>
    <scope>NUCLEOTIDE SEQUENCE [LARGE SCALE GENOMIC DNA]</scope>
    <source>
        <strain evidence="1 2">BH030017</strain>
    </source>
</reference>
<keyword evidence="2" id="KW-1185">Reference proteome</keyword>
<evidence type="ECO:0000313" key="2">
    <source>
        <dbReference type="Proteomes" id="UP000253314"/>
    </source>
</evidence>
<dbReference type="AlphaFoldDB" id="A0A366XWS3"/>
<evidence type="ECO:0000313" key="1">
    <source>
        <dbReference type="EMBL" id="RBW68594.1"/>
    </source>
</evidence>
<name>A0A366XWS3_9BACI</name>
<sequence length="103" mass="11957">MKELARKLITMIKAHEGKNFDAILQDKMEDRAGFSFMSRVKCGDVHFHPERLMVSEPITGNYFCLPLNGIKEIHDETTGKDDVAFTVTYNHNYEVFIQIFQPF</sequence>
<dbReference type="Proteomes" id="UP000253314">
    <property type="component" value="Unassembled WGS sequence"/>
</dbReference>
<comment type="caution">
    <text evidence="1">The sequence shown here is derived from an EMBL/GenBank/DDBJ whole genome shotgun (WGS) entry which is preliminary data.</text>
</comment>
<accession>A0A366XWS3</accession>
<dbReference type="EMBL" id="QOCW01000018">
    <property type="protein sequence ID" value="RBW68594.1"/>
    <property type="molecule type" value="Genomic_DNA"/>
</dbReference>
<protein>
    <submittedName>
        <fullName evidence="1">Uncharacterized protein</fullName>
    </submittedName>
</protein>
<proteinExistence type="predicted"/>
<dbReference type="RefSeq" id="WP_113807014.1">
    <property type="nucleotide sequence ID" value="NZ_QOCW01000018.1"/>
</dbReference>
<organism evidence="1 2">
    <name type="scientific">Bacillus taeanensis</name>
    <dbReference type="NCBI Taxonomy" id="273032"/>
    <lineage>
        <taxon>Bacteria</taxon>
        <taxon>Bacillati</taxon>
        <taxon>Bacillota</taxon>
        <taxon>Bacilli</taxon>
        <taxon>Bacillales</taxon>
        <taxon>Bacillaceae</taxon>
        <taxon>Bacillus</taxon>
    </lineage>
</organism>
<gene>
    <name evidence="1" type="ORF">DS031_15650</name>
</gene>